<comment type="caution">
    <text evidence="1">The sequence shown here is derived from an EMBL/GenBank/DDBJ whole genome shotgun (WGS) entry which is preliminary data.</text>
</comment>
<reference evidence="1" key="1">
    <citation type="submission" date="2021-03" db="EMBL/GenBank/DDBJ databases">
        <title>novel species isolated from a fishpond in China.</title>
        <authorList>
            <person name="Lu H."/>
            <person name="Cai Z."/>
        </authorList>
    </citation>
    <scope>NUCLEOTIDE SEQUENCE</scope>
    <source>
        <strain evidence="1">JCM 30855</strain>
    </source>
</reference>
<dbReference type="EMBL" id="JAFKCV010000298">
    <property type="protein sequence ID" value="MBN7828040.1"/>
    <property type="molecule type" value="Genomic_DNA"/>
</dbReference>
<keyword evidence="2" id="KW-1185">Reference proteome</keyword>
<dbReference type="InterPro" id="IPR011990">
    <property type="entry name" value="TPR-like_helical_dom_sf"/>
</dbReference>
<evidence type="ECO:0000313" key="1">
    <source>
        <dbReference type="EMBL" id="MBN7828040.1"/>
    </source>
</evidence>
<sequence length="101" mass="11346">GELLLACDKAKEAKDFYHAVINVQPFTWAKLGLVNALIKLDEDEEAEKLILQLAFKPDSQLVAYDLLCALHVKLQDFESALEAVLMAAETSPRNLRRHRVA</sequence>
<dbReference type="AlphaFoldDB" id="A0A939DTU6"/>
<feature type="non-terminal residue" evidence="1">
    <location>
        <position position="101"/>
    </location>
</feature>
<dbReference type="SUPFAM" id="SSF48452">
    <property type="entry name" value="TPR-like"/>
    <property type="match status" value="1"/>
</dbReference>
<accession>A0A939DTU6</accession>
<proteinExistence type="predicted"/>
<name>A0A939DTU6_9ALTE</name>
<dbReference type="Proteomes" id="UP000664654">
    <property type="component" value="Unassembled WGS sequence"/>
</dbReference>
<organism evidence="1 2">
    <name type="scientific">Bowmanella dokdonensis</name>
    <dbReference type="NCBI Taxonomy" id="751969"/>
    <lineage>
        <taxon>Bacteria</taxon>
        <taxon>Pseudomonadati</taxon>
        <taxon>Pseudomonadota</taxon>
        <taxon>Gammaproteobacteria</taxon>
        <taxon>Alteromonadales</taxon>
        <taxon>Alteromonadaceae</taxon>
        <taxon>Bowmanella</taxon>
    </lineage>
</organism>
<protein>
    <submittedName>
        <fullName evidence="1">Response regulator</fullName>
    </submittedName>
</protein>
<feature type="non-terminal residue" evidence="1">
    <location>
        <position position="1"/>
    </location>
</feature>
<evidence type="ECO:0000313" key="2">
    <source>
        <dbReference type="Proteomes" id="UP000664654"/>
    </source>
</evidence>
<dbReference type="Gene3D" id="1.25.40.10">
    <property type="entry name" value="Tetratricopeptide repeat domain"/>
    <property type="match status" value="1"/>
</dbReference>
<gene>
    <name evidence="1" type="ORF">J0A66_22665</name>
</gene>